<keyword evidence="1 5" id="KW-0949">S-adenosyl-L-methionine</keyword>
<evidence type="ECO:0000313" key="8">
    <source>
        <dbReference type="Proteomes" id="UP000309454"/>
    </source>
</evidence>
<keyword evidence="2 5" id="KW-0479">Metal-binding</keyword>
<dbReference type="Proteomes" id="UP000309454">
    <property type="component" value="Unassembled WGS sequence"/>
</dbReference>
<dbReference type="EC" id="1.97.1.4" evidence="6"/>
<evidence type="ECO:0000313" key="7">
    <source>
        <dbReference type="EMBL" id="TJW12307.1"/>
    </source>
</evidence>
<reference evidence="7 8" key="1">
    <citation type="submission" date="2019-04" db="EMBL/GenBank/DDBJ databases">
        <title>Microbes associate with the intestines of laboratory mice.</title>
        <authorList>
            <person name="Navarre W."/>
            <person name="Wong E."/>
            <person name="Huang K.C."/>
            <person name="Tropini C."/>
            <person name="Ng K."/>
            <person name="Yu B."/>
        </authorList>
    </citation>
    <scope>NUCLEOTIDE SEQUENCE [LARGE SCALE GENOMIC DNA]</scope>
    <source>
        <strain evidence="7 8">NM48_B13</strain>
    </source>
</reference>
<dbReference type="RefSeq" id="WP_123184684.1">
    <property type="nucleotide sequence ID" value="NZ_CANPEU010000006.1"/>
</dbReference>
<keyword evidence="6" id="KW-0456">Lyase</keyword>
<comment type="caution">
    <text evidence="6">The sequence shown here is derived from an EMBL/GenBank/DDBJ whole genome shotgun (WGS) entry which is preliminary data.</text>
</comment>
<dbReference type="PANTHER" id="PTHR43075:SF1">
    <property type="entry name" value="FORMATE LYASE ACTIVATING ENZYME, PUTATIVE (AFU_ORTHOLOGUE AFUA_2G15630)-RELATED"/>
    <property type="match status" value="1"/>
</dbReference>
<dbReference type="AlphaFoldDB" id="A0A3N0ACS4"/>
<evidence type="ECO:0000313" key="6">
    <source>
        <dbReference type="EMBL" id="MBB3170467.1"/>
    </source>
</evidence>
<dbReference type="GO" id="GO:0043365">
    <property type="term" value="F:[formate-C-acetyltransferase]-activating enzyme activity"/>
    <property type="evidence" value="ECO:0007669"/>
    <property type="project" value="UniProtKB-EC"/>
</dbReference>
<dbReference type="Proteomes" id="UP000530850">
    <property type="component" value="Unassembled WGS sequence"/>
</dbReference>
<evidence type="ECO:0000256" key="1">
    <source>
        <dbReference type="ARBA" id="ARBA00022691"/>
    </source>
</evidence>
<keyword evidence="3 5" id="KW-0408">Iron</keyword>
<dbReference type="InterPro" id="IPR013785">
    <property type="entry name" value="Aldolase_TIM"/>
</dbReference>
<dbReference type="SFLD" id="SFLDS00029">
    <property type="entry name" value="Radical_SAM"/>
    <property type="match status" value="1"/>
</dbReference>
<evidence type="ECO:0000313" key="9">
    <source>
        <dbReference type="Proteomes" id="UP000530850"/>
    </source>
</evidence>
<gene>
    <name evidence="7" type="ORF">E5982_01515</name>
    <name evidence="6" type="ORF">FHR31_000247</name>
</gene>
<dbReference type="Gene3D" id="3.20.20.70">
    <property type="entry name" value="Aldolase class I"/>
    <property type="match status" value="1"/>
</dbReference>
<dbReference type="GO" id="GO:0016829">
    <property type="term" value="F:lyase activity"/>
    <property type="evidence" value="ECO:0007669"/>
    <property type="project" value="UniProtKB-KW"/>
</dbReference>
<dbReference type="SFLD" id="SFLDG01099">
    <property type="entry name" value="Uncharacterised_Radical_SAM_Su"/>
    <property type="match status" value="1"/>
</dbReference>
<dbReference type="EMBL" id="SSTM01000001">
    <property type="protein sequence ID" value="TJW12307.1"/>
    <property type="molecule type" value="Genomic_DNA"/>
</dbReference>
<dbReference type="GeneID" id="93356002"/>
<dbReference type="EMBL" id="JACHYA010000001">
    <property type="protein sequence ID" value="MBB3170467.1"/>
    <property type="molecule type" value="Genomic_DNA"/>
</dbReference>
<evidence type="ECO:0000256" key="4">
    <source>
        <dbReference type="ARBA" id="ARBA00023014"/>
    </source>
</evidence>
<keyword evidence="6" id="KW-0670">Pyruvate</keyword>
<sequence length="324" mass="35124">MATSSPSTTLPTDAAARLACCRECPRRCGANRTAGQRGVCGASDQVEVGRIALHFWEEPPISGTDGSGTVFFGHCSLGCVYCQNGRLAAGEAGKPYAIDQLADGFLRLQGQGALNINMVTASHYGPQVREALRRARKRGLHLPVVWNTSGYETVEAVRANEGAVDVYLADFKYARAQTAHAFSAAADYPSVALAAIDAMVEAVGAPAFDSYHGQRRMVRGVLVRHLLLPGHEDESFEALRLLYGRFGDGVLYSLMNQYTPVISRRAAEGRGNAAEMLARYPELGRAADEGAYQRLLDFADSLGMDDYFWQEGQAADESFIPEFE</sequence>
<dbReference type="GO" id="GO:0051536">
    <property type="term" value="F:iron-sulfur cluster binding"/>
    <property type="evidence" value="ECO:0007669"/>
    <property type="project" value="UniProtKB-KW"/>
</dbReference>
<keyword evidence="6" id="KW-0560">Oxidoreductase</keyword>
<dbReference type="InterPro" id="IPR016431">
    <property type="entry name" value="Pyrv-formate_lyase-activ_prd"/>
</dbReference>
<proteinExistence type="predicted"/>
<dbReference type="OrthoDB" id="9782387at2"/>
<dbReference type="PANTHER" id="PTHR43075">
    <property type="entry name" value="FORMATE LYASE ACTIVATING ENZYME, PUTATIVE (AFU_ORTHOLOGUE AFUA_2G15630)-RELATED"/>
    <property type="match status" value="1"/>
</dbReference>
<feature type="binding site" evidence="5">
    <location>
        <position position="75"/>
    </location>
    <ligand>
        <name>[4Fe-4S] cluster</name>
        <dbReference type="ChEBI" id="CHEBI:49883"/>
        <note>4Fe-4S-S-AdoMet</note>
    </ligand>
</feature>
<dbReference type="CDD" id="cd01335">
    <property type="entry name" value="Radical_SAM"/>
    <property type="match status" value="1"/>
</dbReference>
<accession>A0A3N0ACS4</accession>
<feature type="binding site" evidence="5">
    <location>
        <position position="79"/>
    </location>
    <ligand>
        <name>[4Fe-4S] cluster</name>
        <dbReference type="ChEBI" id="CHEBI:49883"/>
        <note>4Fe-4S-S-AdoMet</note>
    </ligand>
</feature>
<dbReference type="PIRSF" id="PIRSF004869">
    <property type="entry name" value="PflX_prd"/>
    <property type="match status" value="1"/>
</dbReference>
<name>A0A3N0ACS4_9ACTN</name>
<dbReference type="SUPFAM" id="SSF102114">
    <property type="entry name" value="Radical SAM enzymes"/>
    <property type="match status" value="1"/>
</dbReference>
<dbReference type="InterPro" id="IPR040085">
    <property type="entry name" value="MJ0674-like"/>
</dbReference>
<dbReference type="GO" id="GO:0046872">
    <property type="term" value="F:metal ion binding"/>
    <property type="evidence" value="ECO:0007669"/>
    <property type="project" value="UniProtKB-KW"/>
</dbReference>
<keyword evidence="4 5" id="KW-0411">Iron-sulfur</keyword>
<protein>
    <submittedName>
        <fullName evidence="6">Putative pyruvate formate lyase activating enzyme</fullName>
        <ecNumber evidence="6">1.97.1.4</ecNumber>
    </submittedName>
    <submittedName>
        <fullName evidence="7">Radical SAM protein</fullName>
    </submittedName>
</protein>
<evidence type="ECO:0000256" key="5">
    <source>
        <dbReference type="PIRSR" id="PIRSR004869-50"/>
    </source>
</evidence>
<feature type="binding site" evidence="5">
    <location>
        <position position="82"/>
    </location>
    <ligand>
        <name>[4Fe-4S] cluster</name>
        <dbReference type="ChEBI" id="CHEBI:49883"/>
        <note>4Fe-4S-S-AdoMet</note>
    </ligand>
</feature>
<comment type="cofactor">
    <cofactor evidence="5">
        <name>[4Fe-4S] cluster</name>
        <dbReference type="ChEBI" id="CHEBI:49883"/>
    </cofactor>
    <text evidence="5">Binds 1 [4Fe-4S] cluster. The cluster is coordinated with 3 cysteines and an exchangeable S-adenosyl-L-methionine.</text>
</comment>
<reference evidence="6 9" key="2">
    <citation type="submission" date="2020-08" db="EMBL/GenBank/DDBJ databases">
        <title>Sequencing the genomes of 1000 actinobacteria strains.</title>
        <authorList>
            <person name="Klenk H.-P."/>
        </authorList>
    </citation>
    <scope>NUCLEOTIDE SEQUENCE [LARGE SCALE GENOMIC DNA]</scope>
    <source>
        <strain evidence="6 9">DSM 22242</strain>
    </source>
</reference>
<evidence type="ECO:0000256" key="3">
    <source>
        <dbReference type="ARBA" id="ARBA00023004"/>
    </source>
</evidence>
<evidence type="ECO:0000256" key="2">
    <source>
        <dbReference type="ARBA" id="ARBA00022723"/>
    </source>
</evidence>
<dbReference type="InterPro" id="IPR058240">
    <property type="entry name" value="rSAM_sf"/>
</dbReference>
<dbReference type="InterPro" id="IPR007197">
    <property type="entry name" value="rSAM"/>
</dbReference>
<organism evidence="6 9">
    <name type="scientific">Parvibacter caecicola</name>
    <dbReference type="NCBI Taxonomy" id="747645"/>
    <lineage>
        <taxon>Bacteria</taxon>
        <taxon>Bacillati</taxon>
        <taxon>Actinomycetota</taxon>
        <taxon>Coriobacteriia</taxon>
        <taxon>Coriobacteriales</taxon>
        <taxon>Coriobacteriaceae</taxon>
        <taxon>Parvibacter</taxon>
    </lineage>
</organism>
<keyword evidence="8" id="KW-1185">Reference proteome</keyword>